<keyword evidence="2 4" id="KW-0808">Transferase</keyword>
<dbReference type="AlphaFoldDB" id="F9UAS1"/>
<dbReference type="GO" id="GO:0000287">
    <property type="term" value="F:magnesium ion binding"/>
    <property type="evidence" value="ECO:0007669"/>
    <property type="project" value="InterPro"/>
</dbReference>
<evidence type="ECO:0000313" key="4">
    <source>
        <dbReference type="EMBL" id="EGV18539.1"/>
    </source>
</evidence>
<dbReference type="GO" id="GO:0008897">
    <property type="term" value="F:holo-[acyl-carrier-protein] synthase activity"/>
    <property type="evidence" value="ECO:0007669"/>
    <property type="project" value="InterPro"/>
</dbReference>
<organism evidence="4 5">
    <name type="scientific">Thiocapsa marina 5811</name>
    <dbReference type="NCBI Taxonomy" id="768671"/>
    <lineage>
        <taxon>Bacteria</taxon>
        <taxon>Pseudomonadati</taxon>
        <taxon>Pseudomonadota</taxon>
        <taxon>Gammaproteobacteria</taxon>
        <taxon>Chromatiales</taxon>
        <taxon>Chromatiaceae</taxon>
        <taxon>Thiocapsa</taxon>
    </lineage>
</organism>
<dbReference type="SUPFAM" id="SSF56214">
    <property type="entry name" value="4'-phosphopantetheinyl transferase"/>
    <property type="match status" value="2"/>
</dbReference>
<keyword evidence="5" id="KW-1185">Reference proteome</keyword>
<dbReference type="PANTHER" id="PTHR12215">
    <property type="entry name" value="PHOSPHOPANTETHEINE TRANSFERASE"/>
    <property type="match status" value="1"/>
</dbReference>
<proteinExistence type="inferred from homology"/>
<dbReference type="RefSeq" id="WP_007192833.1">
    <property type="nucleotide sequence ID" value="NZ_AFWV01000006.1"/>
</dbReference>
<dbReference type="Gene3D" id="3.90.470.20">
    <property type="entry name" value="4'-phosphopantetheinyl transferase domain"/>
    <property type="match status" value="2"/>
</dbReference>
<sequence>MFWTPFTPASGTVDLYYADMDDSSLDVERITSVLSDQELARANAFRDHVHRRRFMIGRGALRGLLGNLMDKNPAALDVRVGKPFGKPDVLGGPAFNLSHSDGHLLIGIAPEGRLGVDVEVARQVVDVMALARDCCSAQERIGLLKLDPEDRSHAFLRIWTLKESLLKAIGTGLSAPPNQVSMALSHLEGSQLVDSNTNAIGPAFWCVRAVELTEGLIAAVSWDRTDFALRRSFFGSGAARSVLQGS</sequence>
<dbReference type="Pfam" id="PF01648">
    <property type="entry name" value="ACPS"/>
    <property type="match status" value="1"/>
</dbReference>
<dbReference type="OrthoDB" id="9808281at2"/>
<dbReference type="GO" id="GO:0019878">
    <property type="term" value="P:lysine biosynthetic process via aminoadipic acid"/>
    <property type="evidence" value="ECO:0007669"/>
    <property type="project" value="TreeGrafter"/>
</dbReference>
<evidence type="ECO:0000256" key="1">
    <source>
        <dbReference type="ARBA" id="ARBA00010990"/>
    </source>
</evidence>
<dbReference type="eggNOG" id="COG2091">
    <property type="taxonomic scope" value="Bacteria"/>
</dbReference>
<feature type="domain" description="4'-phosphopantetheinyl transferase" evidence="3">
    <location>
        <begin position="114"/>
        <end position="205"/>
    </location>
</feature>
<dbReference type="PANTHER" id="PTHR12215:SF10">
    <property type="entry name" value="L-AMINOADIPATE-SEMIALDEHYDE DEHYDROGENASE-PHOSPHOPANTETHEINYL TRANSFERASE"/>
    <property type="match status" value="1"/>
</dbReference>
<dbReference type="EMBL" id="AFWV01000006">
    <property type="protein sequence ID" value="EGV18539.1"/>
    <property type="molecule type" value="Genomic_DNA"/>
</dbReference>
<dbReference type="InterPro" id="IPR008278">
    <property type="entry name" value="4-PPantetheinyl_Trfase_dom"/>
</dbReference>
<dbReference type="InterPro" id="IPR050559">
    <property type="entry name" value="P-Pant_transferase_sf"/>
</dbReference>
<gene>
    <name evidence="4" type="ORF">ThimaDRAFT_1957</name>
</gene>
<dbReference type="InterPro" id="IPR037143">
    <property type="entry name" value="4-PPantetheinyl_Trfase_dom_sf"/>
</dbReference>
<comment type="similarity">
    <text evidence="1">Belongs to the P-Pant transferase superfamily. Gsp/Sfp/HetI/AcpT family.</text>
</comment>
<reference evidence="4 5" key="1">
    <citation type="submission" date="2011-06" db="EMBL/GenBank/DDBJ databases">
        <title>The draft genome of Thiocapsa marina 5811.</title>
        <authorList>
            <consortium name="US DOE Joint Genome Institute (JGI-PGF)"/>
            <person name="Lucas S."/>
            <person name="Han J."/>
            <person name="Cheng J.-F."/>
            <person name="Goodwin L."/>
            <person name="Pitluck S."/>
            <person name="Peters L."/>
            <person name="Land M.L."/>
            <person name="Hauser L."/>
            <person name="Vogl K."/>
            <person name="Liu Z."/>
            <person name="Imhoff J."/>
            <person name="Thiel V."/>
            <person name="Frigaard N.-U."/>
            <person name="Bryant D."/>
            <person name="Woyke T.J."/>
        </authorList>
    </citation>
    <scope>NUCLEOTIDE SEQUENCE [LARGE SCALE GENOMIC DNA]</scope>
    <source>
        <strain evidence="4 5">5811</strain>
    </source>
</reference>
<evidence type="ECO:0000259" key="3">
    <source>
        <dbReference type="Pfam" id="PF01648"/>
    </source>
</evidence>
<dbReference type="GO" id="GO:0005829">
    <property type="term" value="C:cytosol"/>
    <property type="evidence" value="ECO:0007669"/>
    <property type="project" value="TreeGrafter"/>
</dbReference>
<accession>F9UAS1</accession>
<dbReference type="Proteomes" id="UP000005459">
    <property type="component" value="Unassembled WGS sequence"/>
</dbReference>
<evidence type="ECO:0000313" key="5">
    <source>
        <dbReference type="Proteomes" id="UP000005459"/>
    </source>
</evidence>
<name>F9UAS1_9GAMM</name>
<evidence type="ECO:0000256" key="2">
    <source>
        <dbReference type="ARBA" id="ARBA00022679"/>
    </source>
</evidence>
<protein>
    <submittedName>
        <fullName evidence="4">4'-phosphopantetheinyl transferase</fullName>
    </submittedName>
</protein>
<dbReference type="STRING" id="768671.ThimaDRAFT_1957"/>